<name>A0A7Y5ZXY5_9CELL</name>
<evidence type="ECO:0000313" key="2">
    <source>
        <dbReference type="Proteomes" id="UP000565724"/>
    </source>
</evidence>
<proteinExistence type="predicted"/>
<sequence length="227" mass="24954">MDTAAQRRERSEPELVALCHRHVRAIRKGVEQFADGDDDGAYGVAIALRVLLHYGGQGKPLLHSLGVIKSMTYTDGAEYRPPMAGLVLPSITLNTDGSLRDFTLVPNGAQHPDPDFRNPPREYTAWWKNDEPINSSNGRPLSREFLVTNMANQDGAHADVHVNVVYDQLKSDFMGFQFHGNVQIGSALATASVVQVGVELAHTLLRCAPNLLPSPWEPGRYFPALTT</sequence>
<dbReference type="Proteomes" id="UP000565724">
    <property type="component" value="Unassembled WGS sequence"/>
</dbReference>
<keyword evidence="2" id="KW-1185">Reference proteome</keyword>
<accession>A0A7Y5ZXY5</accession>
<evidence type="ECO:0000313" key="1">
    <source>
        <dbReference type="EMBL" id="NUU16137.1"/>
    </source>
</evidence>
<comment type="caution">
    <text evidence="1">The sequence shown here is derived from an EMBL/GenBank/DDBJ whole genome shotgun (WGS) entry which is preliminary data.</text>
</comment>
<gene>
    <name evidence="1" type="ORF">HP550_02585</name>
</gene>
<dbReference type="AlphaFoldDB" id="A0A7Y5ZXY5"/>
<protein>
    <submittedName>
        <fullName evidence="1">Uncharacterized protein</fullName>
    </submittedName>
</protein>
<organism evidence="1 2">
    <name type="scientific">Cellulomonas humilata</name>
    <dbReference type="NCBI Taxonomy" id="144055"/>
    <lineage>
        <taxon>Bacteria</taxon>
        <taxon>Bacillati</taxon>
        <taxon>Actinomycetota</taxon>
        <taxon>Actinomycetes</taxon>
        <taxon>Micrococcales</taxon>
        <taxon>Cellulomonadaceae</taxon>
        <taxon>Cellulomonas</taxon>
    </lineage>
</organism>
<reference evidence="1 2" key="1">
    <citation type="submission" date="2020-05" db="EMBL/GenBank/DDBJ databases">
        <title>Genome Sequencing of Type Strains.</title>
        <authorList>
            <person name="Lemaire J.F."/>
            <person name="Inderbitzin P."/>
            <person name="Gregorio O.A."/>
            <person name="Collins S.B."/>
            <person name="Wespe N."/>
            <person name="Knight-Connoni V."/>
        </authorList>
    </citation>
    <scope>NUCLEOTIDE SEQUENCE [LARGE SCALE GENOMIC DNA]</scope>
    <source>
        <strain evidence="1 2">ATCC 25174</strain>
    </source>
</reference>
<dbReference type="RefSeq" id="WP_175346040.1">
    <property type="nucleotide sequence ID" value="NZ_JABMCI010000042.1"/>
</dbReference>
<dbReference type="EMBL" id="JABMCI010000042">
    <property type="protein sequence ID" value="NUU16137.1"/>
    <property type="molecule type" value="Genomic_DNA"/>
</dbReference>